<protein>
    <submittedName>
        <fullName evidence="3">Cell shape determination protein CcmA</fullName>
    </submittedName>
</protein>
<comment type="caution">
    <text evidence="3">The sequence shown here is derived from an EMBL/GenBank/DDBJ whole genome shotgun (WGS) entry which is preliminary data.</text>
</comment>
<dbReference type="InterPro" id="IPR007607">
    <property type="entry name" value="BacA/B"/>
</dbReference>
<proteinExistence type="predicted"/>
<dbReference type="Proteomes" id="UP000434101">
    <property type="component" value="Unassembled WGS sequence"/>
</dbReference>
<reference evidence="3 4" key="1">
    <citation type="submission" date="2020-01" db="EMBL/GenBank/DDBJ databases">
        <title>Natronorubrum sp. JWXQ-INN 674 isolated from Inner Mongolia Autonomous Region of China.</title>
        <authorList>
            <person name="Xue Q."/>
        </authorList>
    </citation>
    <scope>NUCLEOTIDE SEQUENCE [LARGE SCALE GENOMIC DNA]</scope>
    <source>
        <strain evidence="3 4">JWXQ-INN-674</strain>
    </source>
</reference>
<feature type="transmembrane region" description="Helical" evidence="1">
    <location>
        <begin position="194"/>
        <end position="215"/>
    </location>
</feature>
<organism evidence="3 4">
    <name type="scientific">Natronorubrum halalkaliphilum</name>
    <dbReference type="NCBI Taxonomy" id="2691917"/>
    <lineage>
        <taxon>Archaea</taxon>
        <taxon>Methanobacteriati</taxon>
        <taxon>Methanobacteriota</taxon>
        <taxon>Stenosarchaea group</taxon>
        <taxon>Halobacteria</taxon>
        <taxon>Halobacteriales</taxon>
        <taxon>Natrialbaceae</taxon>
        <taxon>Natronorubrum</taxon>
    </lineage>
</organism>
<dbReference type="RefSeq" id="WP_160065797.1">
    <property type="nucleotide sequence ID" value="NZ_WUYX01000038.1"/>
</dbReference>
<dbReference type="OrthoDB" id="293642at2157"/>
<dbReference type="Pfam" id="PF26514">
    <property type="entry name" value="DUF8173"/>
    <property type="match status" value="1"/>
</dbReference>
<evidence type="ECO:0000259" key="2">
    <source>
        <dbReference type="Pfam" id="PF26514"/>
    </source>
</evidence>
<evidence type="ECO:0000256" key="1">
    <source>
        <dbReference type="SAM" id="Phobius"/>
    </source>
</evidence>
<feature type="transmembrane region" description="Helical" evidence="1">
    <location>
        <begin position="235"/>
        <end position="260"/>
    </location>
</feature>
<feature type="domain" description="DUF8173" evidence="2">
    <location>
        <begin position="198"/>
        <end position="339"/>
    </location>
</feature>
<feature type="transmembrane region" description="Helical" evidence="1">
    <location>
        <begin position="295"/>
        <end position="313"/>
    </location>
</feature>
<dbReference type="EMBL" id="WUYX01000038">
    <property type="protein sequence ID" value="MXV62972.1"/>
    <property type="molecule type" value="Genomic_DNA"/>
</dbReference>
<feature type="transmembrane region" description="Helical" evidence="1">
    <location>
        <begin position="266"/>
        <end position="288"/>
    </location>
</feature>
<gene>
    <name evidence="3" type="ORF">GS429_13020</name>
</gene>
<keyword evidence="1" id="KW-0812">Transmembrane</keyword>
<dbReference type="AlphaFoldDB" id="A0A6B0VQC0"/>
<accession>A0A6B0VQC0</accession>
<evidence type="ECO:0000313" key="4">
    <source>
        <dbReference type="Proteomes" id="UP000434101"/>
    </source>
</evidence>
<keyword evidence="1" id="KW-0472">Membrane</keyword>
<evidence type="ECO:0000313" key="3">
    <source>
        <dbReference type="EMBL" id="MXV62972.1"/>
    </source>
</evidence>
<name>A0A6B0VQC0_9EURY</name>
<sequence>MNVNGRTRTTIVVALLVVLVVGTVPATVAAQAETRTGGTVVVEEGETIDSLEAFAGTVIVEGTVTGDVSAVAGDIRIAGDVGGDLEAAGGSLTIDGTVDGDVEAAAGSVTITDGATISGDVAAGAGTVTVDGTLEGDATIGAETIQLGDDAAVAGDLRYGGTLEGNTGAVAGEIQQDSSIGFDLTPTVQPIASWLFSAYVLALNLVLGAALLALFPRFSDGVANRVATDPVRSGLAGLGVLVGIPILLVATAITVVGIPFSVIGAFAFALVVWIGIVYGRFAVAAWLLSAVDVENRWLALVVGLVGGALLAQVPYLGGLLNLLVFLLGLGALAVGLYSHRRSLRDREREPRGGIGPDEPASD</sequence>
<dbReference type="InterPro" id="IPR058486">
    <property type="entry name" value="DUF8173"/>
</dbReference>
<keyword evidence="4" id="KW-1185">Reference proteome</keyword>
<feature type="transmembrane region" description="Helical" evidence="1">
    <location>
        <begin position="319"/>
        <end position="338"/>
    </location>
</feature>
<dbReference type="Pfam" id="PF04519">
    <property type="entry name" value="Bactofilin"/>
    <property type="match status" value="1"/>
</dbReference>
<keyword evidence="1" id="KW-1133">Transmembrane helix</keyword>